<reference evidence="12" key="1">
    <citation type="submission" date="2015-02" db="EMBL/GenBank/DDBJ databases">
        <title>A transcriptome of Wollemia nobilis - a relic of Gondwana.</title>
        <authorList>
            <person name="Chia J.Y."/>
            <person name="Leong Y.S."/>
            <person name="Abdul Karim S."/>
            <person name="Wan Azmi N."/>
            <person name="Hercus R."/>
            <person name="Croft L."/>
        </authorList>
    </citation>
    <scope>NUCLEOTIDE SEQUENCE</scope>
    <source>
        <strain evidence="12">MaeBrown</strain>
        <tissue evidence="12">Leaf</tissue>
    </source>
</reference>
<proteinExistence type="inferred from homology"/>
<dbReference type="InterPro" id="IPR038578">
    <property type="entry name" value="GT29-like_sf"/>
</dbReference>
<evidence type="ECO:0000256" key="5">
    <source>
        <dbReference type="ARBA" id="ARBA00022692"/>
    </source>
</evidence>
<dbReference type="Gene3D" id="3.90.1480.20">
    <property type="entry name" value="Glycosyl transferase family 29"/>
    <property type="match status" value="1"/>
</dbReference>
<evidence type="ECO:0000256" key="1">
    <source>
        <dbReference type="ARBA" id="ARBA00004323"/>
    </source>
</evidence>
<evidence type="ECO:0000256" key="7">
    <source>
        <dbReference type="ARBA" id="ARBA00022989"/>
    </source>
</evidence>
<keyword evidence="10" id="KW-0325">Glycoprotein</keyword>
<keyword evidence="8" id="KW-0333">Golgi apparatus</keyword>
<keyword evidence="5 11" id="KW-0812">Transmembrane</keyword>
<dbReference type="CDD" id="cd19952">
    <property type="entry name" value="GT29"/>
    <property type="match status" value="1"/>
</dbReference>
<organism evidence="12">
    <name type="scientific">Wollemia nobilis</name>
    <dbReference type="NCBI Taxonomy" id="56998"/>
    <lineage>
        <taxon>Eukaryota</taxon>
        <taxon>Viridiplantae</taxon>
        <taxon>Streptophyta</taxon>
        <taxon>Embryophyta</taxon>
        <taxon>Tracheophyta</taxon>
        <taxon>Spermatophyta</taxon>
        <taxon>Pinopsida</taxon>
        <taxon>Pinidae</taxon>
        <taxon>Conifers II</taxon>
        <taxon>Araucariales</taxon>
        <taxon>Araucariaceae</taxon>
        <taxon>Wollemia</taxon>
    </lineage>
</organism>
<dbReference type="AlphaFoldDB" id="A0A0C9RTX6"/>
<evidence type="ECO:0000256" key="8">
    <source>
        <dbReference type="ARBA" id="ARBA00023034"/>
    </source>
</evidence>
<evidence type="ECO:0000313" key="13">
    <source>
        <dbReference type="EMBL" id="JAG87190.1"/>
    </source>
</evidence>
<evidence type="ECO:0000256" key="3">
    <source>
        <dbReference type="ARBA" id="ARBA00022676"/>
    </source>
</evidence>
<evidence type="ECO:0000313" key="12">
    <source>
        <dbReference type="EMBL" id="JAG87189.1"/>
    </source>
</evidence>
<name>A0A0C9RTX6_9CONI</name>
<comment type="similarity">
    <text evidence="2">Belongs to the glycosyltransferase 29 family.</text>
</comment>
<dbReference type="PANTHER" id="PTHR46779:SF1">
    <property type="entry name" value="BETA-1,6-GALACTOSYLTRANSFERASE GALT29A"/>
    <property type="match status" value="1"/>
</dbReference>
<evidence type="ECO:0000256" key="4">
    <source>
        <dbReference type="ARBA" id="ARBA00022679"/>
    </source>
</evidence>
<keyword evidence="6" id="KW-0735">Signal-anchor</keyword>
<keyword evidence="9 11" id="KW-0472">Membrane</keyword>
<evidence type="ECO:0000256" key="2">
    <source>
        <dbReference type="ARBA" id="ARBA00006003"/>
    </source>
</evidence>
<evidence type="ECO:0000256" key="6">
    <source>
        <dbReference type="ARBA" id="ARBA00022968"/>
    </source>
</evidence>
<dbReference type="InterPro" id="IPR001675">
    <property type="entry name" value="Glyco_trans_29"/>
</dbReference>
<keyword evidence="3" id="KW-0328">Glycosyltransferase</keyword>
<evidence type="ECO:0000256" key="9">
    <source>
        <dbReference type="ARBA" id="ARBA00023136"/>
    </source>
</evidence>
<evidence type="ECO:0000256" key="10">
    <source>
        <dbReference type="ARBA" id="ARBA00023180"/>
    </source>
</evidence>
<dbReference type="GO" id="GO:0008373">
    <property type="term" value="F:sialyltransferase activity"/>
    <property type="evidence" value="ECO:0007669"/>
    <property type="project" value="InterPro"/>
</dbReference>
<keyword evidence="4" id="KW-0808">Transferase</keyword>
<dbReference type="GO" id="GO:0000139">
    <property type="term" value="C:Golgi membrane"/>
    <property type="evidence" value="ECO:0007669"/>
    <property type="project" value="UniProtKB-SubCell"/>
</dbReference>
<sequence length="459" mass="52061">MASSIRQTLQLPPPRFESPGVLWSARGSTERRNRVCMALQMLRSLRVLFSLVLGVMLVLTLSTELTYRIAGRRILNGTLNRYVWSGRKDLVGDRERPAVNFNQTLLSYAAIQLGEAEERQHINRLLDGGATAAAGEGSPYDRRSRTIAYWRRADREELRGAGAERRLRRTRIPVQLFHPRYASFWPEFRRVLRAWVQNKFYQPRVMAELGEMVKAPLDRHYEAAGLLRPQPGRRYRSCAVVGNSGILLRKAQGALIDSHEMVIRLNNARTAGFERSVGAKTTLAFVNSNILHSCSRRAGCFCHPYGGDVPIIMYICQAVHFMDYALCNASHKVPLLVTDARFDNLCARIVKYYSLKNFVETTGKHPEEWSSVHEGSMFHYSSGMQAVMLALGVCDKVSVFGFGKSAQAKHHYHTNQKVELKLHDYEAEYQFYADLVSGSQYIPFLSEAGIKIPPVQIYL</sequence>
<protein>
    <submittedName>
        <fullName evidence="13">TSA: Wollemia nobilis Ref_Wollemi_Transcript_13298_2261 transcribed RNA sequence</fullName>
    </submittedName>
    <submittedName>
        <fullName evidence="12">TSA: Wollemia nobilis Ref_Wollemi_Transcript_13299_2049 transcribed RNA sequence</fullName>
    </submittedName>
</protein>
<dbReference type="EMBL" id="GCHU01013221">
    <property type="protein sequence ID" value="JAG87190.1"/>
    <property type="molecule type" value="Transcribed_RNA"/>
</dbReference>
<dbReference type="EMBL" id="GCHU01013222">
    <property type="protein sequence ID" value="JAG87189.1"/>
    <property type="molecule type" value="Transcribed_RNA"/>
</dbReference>
<accession>A0A0C9RTX6</accession>
<evidence type="ECO:0000256" key="11">
    <source>
        <dbReference type="SAM" id="Phobius"/>
    </source>
</evidence>
<dbReference type="Pfam" id="PF00777">
    <property type="entry name" value="Glyco_transf_29"/>
    <property type="match status" value="1"/>
</dbReference>
<feature type="transmembrane region" description="Helical" evidence="11">
    <location>
        <begin position="47"/>
        <end position="67"/>
    </location>
</feature>
<dbReference type="PANTHER" id="PTHR46779">
    <property type="entry name" value="BETA-1,6-GALACTOSYLTRANSFERASE GALT29A"/>
    <property type="match status" value="1"/>
</dbReference>
<comment type="subcellular location">
    <subcellularLocation>
        <location evidence="1">Golgi apparatus membrane</location>
        <topology evidence="1">Single-pass type II membrane protein</topology>
    </subcellularLocation>
</comment>
<keyword evidence="7 11" id="KW-1133">Transmembrane helix</keyword>